<dbReference type="InterPro" id="IPR003594">
    <property type="entry name" value="HATPase_dom"/>
</dbReference>
<feature type="transmembrane region" description="Helical" evidence="12">
    <location>
        <begin position="304"/>
        <end position="323"/>
    </location>
</feature>
<feature type="domain" description="HAMP" evidence="13">
    <location>
        <begin position="325"/>
        <end position="377"/>
    </location>
</feature>
<evidence type="ECO:0000313" key="15">
    <source>
        <dbReference type="Proteomes" id="UP000273145"/>
    </source>
</evidence>
<dbReference type="GO" id="GO:0000155">
    <property type="term" value="F:phosphorelay sensor kinase activity"/>
    <property type="evidence" value="ECO:0007669"/>
    <property type="project" value="InterPro"/>
</dbReference>
<keyword evidence="15" id="KW-1185">Reference proteome</keyword>
<dbReference type="PANTHER" id="PTHR34220:SF7">
    <property type="entry name" value="SENSOR HISTIDINE KINASE YPDA"/>
    <property type="match status" value="1"/>
</dbReference>
<evidence type="ECO:0000256" key="4">
    <source>
        <dbReference type="ARBA" id="ARBA00022475"/>
    </source>
</evidence>
<dbReference type="PANTHER" id="PTHR34220">
    <property type="entry name" value="SENSOR HISTIDINE KINASE YPDA"/>
    <property type="match status" value="1"/>
</dbReference>
<dbReference type="InterPro" id="IPR004358">
    <property type="entry name" value="Sig_transdc_His_kin-like_C"/>
</dbReference>
<dbReference type="SMART" id="SM00304">
    <property type="entry name" value="HAMP"/>
    <property type="match status" value="1"/>
</dbReference>
<evidence type="ECO:0000256" key="7">
    <source>
        <dbReference type="ARBA" id="ARBA00022692"/>
    </source>
</evidence>
<evidence type="ECO:0000256" key="8">
    <source>
        <dbReference type="ARBA" id="ARBA00022777"/>
    </source>
</evidence>
<evidence type="ECO:0000259" key="13">
    <source>
        <dbReference type="PROSITE" id="PS50885"/>
    </source>
</evidence>
<dbReference type="EC" id="2.7.13.3" evidence="3"/>
<dbReference type="Gene3D" id="3.30.565.10">
    <property type="entry name" value="Histidine kinase-like ATPase, C-terminal domain"/>
    <property type="match status" value="1"/>
</dbReference>
<dbReference type="CDD" id="cd06225">
    <property type="entry name" value="HAMP"/>
    <property type="match status" value="1"/>
</dbReference>
<dbReference type="PRINTS" id="PR00344">
    <property type="entry name" value="BCTRLSENSOR"/>
</dbReference>
<accession>A0A3S8RV33</accession>
<keyword evidence="4" id="KW-1003">Cell membrane</keyword>
<dbReference type="InterPro" id="IPR003660">
    <property type="entry name" value="HAMP_dom"/>
</dbReference>
<evidence type="ECO:0000256" key="10">
    <source>
        <dbReference type="ARBA" id="ARBA00023012"/>
    </source>
</evidence>
<dbReference type="SUPFAM" id="SSF55874">
    <property type="entry name" value="ATPase domain of HSP90 chaperone/DNA topoisomerase II/histidine kinase"/>
    <property type="match status" value="1"/>
</dbReference>
<evidence type="ECO:0000313" key="14">
    <source>
        <dbReference type="EMBL" id="AZK47035.1"/>
    </source>
</evidence>
<keyword evidence="9 12" id="KW-1133">Transmembrane helix</keyword>
<dbReference type="CDD" id="cd18774">
    <property type="entry name" value="PDC2_HK_sensor"/>
    <property type="match status" value="1"/>
</dbReference>
<dbReference type="SUPFAM" id="SSF158472">
    <property type="entry name" value="HAMP domain-like"/>
    <property type="match status" value="1"/>
</dbReference>
<keyword evidence="5" id="KW-0597">Phosphoprotein</keyword>
<keyword evidence="7 12" id="KW-0812">Transmembrane</keyword>
<dbReference type="Pfam" id="PF06580">
    <property type="entry name" value="His_kinase"/>
    <property type="match status" value="1"/>
</dbReference>
<evidence type="ECO:0000256" key="3">
    <source>
        <dbReference type="ARBA" id="ARBA00012438"/>
    </source>
</evidence>
<keyword evidence="10" id="KW-0902">Two-component regulatory system</keyword>
<dbReference type="GO" id="GO:0005886">
    <property type="term" value="C:plasma membrane"/>
    <property type="evidence" value="ECO:0007669"/>
    <property type="project" value="UniProtKB-SubCell"/>
</dbReference>
<evidence type="ECO:0000256" key="5">
    <source>
        <dbReference type="ARBA" id="ARBA00022553"/>
    </source>
</evidence>
<evidence type="ECO:0000256" key="9">
    <source>
        <dbReference type="ARBA" id="ARBA00022989"/>
    </source>
</evidence>
<reference evidence="14 15" key="1">
    <citation type="submission" date="2018-11" db="EMBL/GenBank/DDBJ databases">
        <title>Genome sequencing of Paenibacillus lentus DSM25539(T).</title>
        <authorList>
            <person name="Kook J.-K."/>
            <person name="Park S.-N."/>
            <person name="Lim Y.K."/>
        </authorList>
    </citation>
    <scope>NUCLEOTIDE SEQUENCE [LARGE SCALE GENOMIC DNA]</scope>
    <source>
        <strain evidence="14 15">DSM 25539</strain>
    </source>
</reference>
<dbReference type="OrthoDB" id="9776552at2"/>
<evidence type="ECO:0000256" key="2">
    <source>
        <dbReference type="ARBA" id="ARBA00004651"/>
    </source>
</evidence>
<comment type="subcellular location">
    <subcellularLocation>
        <location evidence="2">Cell membrane</location>
        <topology evidence="2">Multi-pass membrane protein</topology>
    </subcellularLocation>
</comment>
<dbReference type="Gene3D" id="3.30.450.20">
    <property type="entry name" value="PAS domain"/>
    <property type="match status" value="1"/>
</dbReference>
<evidence type="ECO:0000256" key="6">
    <source>
        <dbReference type="ARBA" id="ARBA00022679"/>
    </source>
</evidence>
<organism evidence="14 15">
    <name type="scientific">Paenibacillus lentus</name>
    <dbReference type="NCBI Taxonomy" id="1338368"/>
    <lineage>
        <taxon>Bacteria</taxon>
        <taxon>Bacillati</taxon>
        <taxon>Bacillota</taxon>
        <taxon>Bacilli</taxon>
        <taxon>Bacillales</taxon>
        <taxon>Paenibacillaceae</taxon>
        <taxon>Paenibacillus</taxon>
    </lineage>
</organism>
<dbReference type="KEGG" id="plen:EIM92_13455"/>
<gene>
    <name evidence="14" type="ORF">EIM92_13455</name>
</gene>
<dbReference type="InterPro" id="IPR036890">
    <property type="entry name" value="HATPase_C_sf"/>
</dbReference>
<dbReference type="Pfam" id="PF02743">
    <property type="entry name" value="dCache_1"/>
    <property type="match status" value="1"/>
</dbReference>
<evidence type="ECO:0000256" key="11">
    <source>
        <dbReference type="ARBA" id="ARBA00023136"/>
    </source>
</evidence>
<dbReference type="InterPro" id="IPR033479">
    <property type="entry name" value="dCache_1"/>
</dbReference>
<comment type="catalytic activity">
    <reaction evidence="1">
        <text>ATP + protein L-histidine = ADP + protein N-phospho-L-histidine.</text>
        <dbReference type="EC" id="2.7.13.3"/>
    </reaction>
</comment>
<name>A0A3S8RV33_9BACL</name>
<dbReference type="EMBL" id="CP034248">
    <property type="protein sequence ID" value="AZK47035.1"/>
    <property type="molecule type" value="Genomic_DNA"/>
</dbReference>
<dbReference type="PROSITE" id="PS50885">
    <property type="entry name" value="HAMP"/>
    <property type="match status" value="1"/>
</dbReference>
<dbReference type="Pfam" id="PF00672">
    <property type="entry name" value="HAMP"/>
    <property type="match status" value="1"/>
</dbReference>
<protein>
    <recommendedName>
        <fullName evidence="3">histidine kinase</fullName>
        <ecNumber evidence="3">2.7.13.3</ecNumber>
    </recommendedName>
</protein>
<sequence length="601" mass="69509">MNLRIKMLTAFLGLVIVPLFILGIVTFLVTFQSIEKKHSQQAEYSLKAISYSIKKVFQEMDNVTDNGISNEIFKMALTAEDPDSQNLVSQIRLNENQKNFRSLLYNHPAIDYAFLYSERGNGEASNVVTLFNKESFQTLPYEKFKLHPLYEEVKALKGQSKWIAPYEYPELTGSENVFTQIRLIKDKHTMKALGILAVQIKNWEFERIFQNLKLGSEMKDTRFMLVNDDGLVLYDHQSEFDGLNIQAHIDHAFHPSDTYQSFKGKFNGQESIISIYNLQAYPWSLVSITSWSYLSQEITTFAKWFIAILFICLVTAILFNVLFMNRITGNIGKIVRFMRKVEAGDLQARVEEKGDDELFLLQKGFNNQMNKINELFEQVKMEQKQKANAELRVLQAQIKPHFLFNTLESINVLAIQNEGRKVSEMVLRLASILRISIQEKEEIKLRLEIEHLYSYLEIQKSRFDDLFDYSIDIPTEMLQYRLLKLTLQPLVENSIQHGFDGIEYPGQIAITGFLEEDRMVLRIEDNGIGITGEQLSSIQYTELEQVKYEALKPYPSPERQGLGLRSVHDRLRLQYGRRYGLFICSAPGQGTIIQCIIPKQS</sequence>
<keyword evidence="8 14" id="KW-0418">Kinase</keyword>
<dbReference type="InterPro" id="IPR050640">
    <property type="entry name" value="Bact_2-comp_sensor_kinase"/>
</dbReference>
<dbReference type="RefSeq" id="WP_125083074.1">
    <property type="nucleotide sequence ID" value="NZ_CP034248.1"/>
</dbReference>
<dbReference type="Proteomes" id="UP000273145">
    <property type="component" value="Chromosome"/>
</dbReference>
<evidence type="ECO:0000256" key="1">
    <source>
        <dbReference type="ARBA" id="ARBA00000085"/>
    </source>
</evidence>
<keyword evidence="11 12" id="KW-0472">Membrane</keyword>
<dbReference type="Gene3D" id="1.10.287.950">
    <property type="entry name" value="Methyl-accepting chemotaxis protein"/>
    <property type="match status" value="1"/>
</dbReference>
<feature type="transmembrane region" description="Helical" evidence="12">
    <location>
        <begin position="7"/>
        <end position="31"/>
    </location>
</feature>
<keyword evidence="6" id="KW-0808">Transferase</keyword>
<dbReference type="InterPro" id="IPR010559">
    <property type="entry name" value="Sig_transdc_His_kin_internal"/>
</dbReference>
<dbReference type="AlphaFoldDB" id="A0A3S8RV33"/>
<evidence type="ECO:0000256" key="12">
    <source>
        <dbReference type="SAM" id="Phobius"/>
    </source>
</evidence>
<proteinExistence type="predicted"/>
<dbReference type="Pfam" id="PF02518">
    <property type="entry name" value="HATPase_c"/>
    <property type="match status" value="1"/>
</dbReference>